<keyword evidence="2" id="KW-0169">Cobalamin biosynthesis</keyword>
<evidence type="ECO:0000256" key="3">
    <source>
        <dbReference type="ARBA" id="ARBA00023002"/>
    </source>
</evidence>
<comment type="pathway">
    <text evidence="1">Cofactor biosynthesis; adenosylcobalamin biosynthesis.</text>
</comment>
<proteinExistence type="predicted"/>
<reference evidence="4 5" key="2">
    <citation type="submission" date="2023-10" db="EMBL/GenBank/DDBJ databases">
        <authorList>
            <person name="Han X.F."/>
        </authorList>
    </citation>
    <scope>NUCLEOTIDE SEQUENCE [LARGE SCALE GENOMIC DNA]</scope>
    <source>
        <strain evidence="4 5">KCTC 39840</strain>
    </source>
</reference>
<evidence type="ECO:0000313" key="5">
    <source>
        <dbReference type="Proteomes" id="UP001284601"/>
    </source>
</evidence>
<keyword evidence="5" id="KW-1185">Reference proteome</keyword>
<dbReference type="Proteomes" id="UP001284601">
    <property type="component" value="Unassembled WGS sequence"/>
</dbReference>
<keyword evidence="3 4" id="KW-0560">Oxidoreductase</keyword>
<dbReference type="InterPro" id="IPR003723">
    <property type="entry name" value="Precorrin-6x_reduct"/>
</dbReference>
<name>A0ABU4HVB4_9ACTN</name>
<dbReference type="PANTHER" id="PTHR36925:SF1">
    <property type="entry name" value="COBALT-PRECORRIN-6A REDUCTASE"/>
    <property type="match status" value="1"/>
</dbReference>
<dbReference type="EMBL" id="JAWSTH010000078">
    <property type="protein sequence ID" value="MDW5597206.1"/>
    <property type="molecule type" value="Genomic_DNA"/>
</dbReference>
<dbReference type="EC" id="1.3.1.106" evidence="4"/>
<dbReference type="PROSITE" id="PS51014">
    <property type="entry name" value="COBK_CBIJ"/>
    <property type="match status" value="1"/>
</dbReference>
<protein>
    <submittedName>
        <fullName evidence="4">Cobalt-precorrin-6A reductase</fullName>
        <ecNumber evidence="4">1.3.1.106</ecNumber>
    </submittedName>
</protein>
<sequence>MPILILGGTGEARELAAALHRDNVAVISSLAGRVARPRLPVGEVRIGGFGGPQRLAEWLGANAIDAVIDATHPFAERISASARAATARAATPLLRLERPGWSERPGDRWTWVDDLDGAAALIPALGARVLLTTGRQGLPAFAEVDGAFFLVRCVDPPDPPLPRDHELLLDRGPYTLQGELALIDGHALDLVVTKDSGGALTEAKLDAARERGLPVIVVRRPPRSADAAVATVAEAHAWALAHVATGGGAPPPHAG</sequence>
<dbReference type="RefSeq" id="WP_318599670.1">
    <property type="nucleotide sequence ID" value="NZ_JAWSTH010000078.1"/>
</dbReference>
<dbReference type="NCBIfam" id="NF005968">
    <property type="entry name" value="PRK08057.1-2"/>
    <property type="match status" value="1"/>
</dbReference>
<dbReference type="NCBIfam" id="TIGR00715">
    <property type="entry name" value="precor6x_red"/>
    <property type="match status" value="1"/>
</dbReference>
<evidence type="ECO:0000256" key="2">
    <source>
        <dbReference type="ARBA" id="ARBA00022573"/>
    </source>
</evidence>
<reference evidence="5" key="1">
    <citation type="submission" date="2023-07" db="EMBL/GenBank/DDBJ databases">
        <title>Conexibacter stalactiti sp. nov., isolated from stalactites in a lava cave and emended description of the genus Conexibacter.</title>
        <authorList>
            <person name="Lee S.D."/>
        </authorList>
    </citation>
    <scope>NUCLEOTIDE SEQUENCE [LARGE SCALE GENOMIC DNA]</scope>
    <source>
        <strain evidence="5">KCTC 39840</strain>
    </source>
</reference>
<dbReference type="GO" id="GO:0016491">
    <property type="term" value="F:oxidoreductase activity"/>
    <property type="evidence" value="ECO:0007669"/>
    <property type="project" value="UniProtKB-KW"/>
</dbReference>
<comment type="caution">
    <text evidence="4">The sequence shown here is derived from an EMBL/GenBank/DDBJ whole genome shotgun (WGS) entry which is preliminary data.</text>
</comment>
<evidence type="ECO:0000256" key="1">
    <source>
        <dbReference type="ARBA" id="ARBA00004953"/>
    </source>
</evidence>
<organism evidence="4 5">
    <name type="scientific">Conexibacter stalactiti</name>
    <dbReference type="NCBI Taxonomy" id="1940611"/>
    <lineage>
        <taxon>Bacteria</taxon>
        <taxon>Bacillati</taxon>
        <taxon>Actinomycetota</taxon>
        <taxon>Thermoleophilia</taxon>
        <taxon>Solirubrobacterales</taxon>
        <taxon>Conexibacteraceae</taxon>
        <taxon>Conexibacter</taxon>
    </lineage>
</organism>
<dbReference type="Pfam" id="PF02571">
    <property type="entry name" value="CbiJ"/>
    <property type="match status" value="1"/>
</dbReference>
<gene>
    <name evidence="4" type="ORF">R7226_22860</name>
</gene>
<evidence type="ECO:0000313" key="4">
    <source>
        <dbReference type="EMBL" id="MDW5597206.1"/>
    </source>
</evidence>
<dbReference type="PANTHER" id="PTHR36925">
    <property type="entry name" value="COBALT-PRECORRIN-6A REDUCTASE"/>
    <property type="match status" value="1"/>
</dbReference>
<accession>A0ABU4HVB4</accession>